<evidence type="ECO:0000256" key="1">
    <source>
        <dbReference type="SAM" id="MobiDB-lite"/>
    </source>
</evidence>
<dbReference type="InterPro" id="IPR001005">
    <property type="entry name" value="SANT/Myb"/>
</dbReference>
<dbReference type="PROSITE" id="PS51294">
    <property type="entry name" value="HTH_MYB"/>
    <property type="match status" value="3"/>
</dbReference>
<dbReference type="RefSeq" id="XP_005758009.1">
    <property type="nucleotide sequence ID" value="XM_005757952.1"/>
</dbReference>
<dbReference type="InterPro" id="IPR017930">
    <property type="entry name" value="Myb_dom"/>
</dbReference>
<feature type="domain" description="Myb-like" evidence="2">
    <location>
        <begin position="76"/>
        <end position="126"/>
    </location>
</feature>
<accession>A0A0D3I2U5</accession>
<dbReference type="Pfam" id="PF00249">
    <property type="entry name" value="Myb_DNA-binding"/>
    <property type="match status" value="3"/>
</dbReference>
<reference evidence="5" key="1">
    <citation type="journal article" date="2013" name="Nature">
        <title>Pan genome of the phytoplankton Emiliania underpins its global distribution.</title>
        <authorList>
            <person name="Read B.A."/>
            <person name="Kegel J."/>
            <person name="Klute M.J."/>
            <person name="Kuo A."/>
            <person name="Lefebvre S.C."/>
            <person name="Maumus F."/>
            <person name="Mayer C."/>
            <person name="Miller J."/>
            <person name="Monier A."/>
            <person name="Salamov A."/>
            <person name="Young J."/>
            <person name="Aguilar M."/>
            <person name="Claverie J.M."/>
            <person name="Frickenhaus S."/>
            <person name="Gonzalez K."/>
            <person name="Herman E.K."/>
            <person name="Lin Y.C."/>
            <person name="Napier J."/>
            <person name="Ogata H."/>
            <person name="Sarno A.F."/>
            <person name="Shmutz J."/>
            <person name="Schroeder D."/>
            <person name="de Vargas C."/>
            <person name="Verret F."/>
            <person name="von Dassow P."/>
            <person name="Valentin K."/>
            <person name="Van de Peer Y."/>
            <person name="Wheeler G."/>
            <person name="Dacks J.B."/>
            <person name="Delwiche C.F."/>
            <person name="Dyhrman S.T."/>
            <person name="Glockner G."/>
            <person name="John U."/>
            <person name="Richards T."/>
            <person name="Worden A.Z."/>
            <person name="Zhang X."/>
            <person name="Grigoriev I.V."/>
            <person name="Allen A.E."/>
            <person name="Bidle K."/>
            <person name="Borodovsky M."/>
            <person name="Bowler C."/>
            <person name="Brownlee C."/>
            <person name="Cock J.M."/>
            <person name="Elias M."/>
            <person name="Gladyshev V.N."/>
            <person name="Groth M."/>
            <person name="Guda C."/>
            <person name="Hadaegh A."/>
            <person name="Iglesias-Rodriguez M.D."/>
            <person name="Jenkins J."/>
            <person name="Jones B.M."/>
            <person name="Lawson T."/>
            <person name="Leese F."/>
            <person name="Lindquist E."/>
            <person name="Lobanov A."/>
            <person name="Lomsadze A."/>
            <person name="Malik S.B."/>
            <person name="Marsh M.E."/>
            <person name="Mackinder L."/>
            <person name="Mock T."/>
            <person name="Mueller-Roeber B."/>
            <person name="Pagarete A."/>
            <person name="Parker M."/>
            <person name="Probert I."/>
            <person name="Quesneville H."/>
            <person name="Raines C."/>
            <person name="Rensing S.A."/>
            <person name="Riano-Pachon D.M."/>
            <person name="Richier S."/>
            <person name="Rokitta S."/>
            <person name="Shiraiwa Y."/>
            <person name="Soanes D.M."/>
            <person name="van der Giezen M."/>
            <person name="Wahlund T.M."/>
            <person name="Williams B."/>
            <person name="Wilson W."/>
            <person name="Wolfe G."/>
            <person name="Wurch L.L."/>
        </authorList>
    </citation>
    <scope>NUCLEOTIDE SEQUENCE</scope>
</reference>
<dbReference type="eggNOG" id="KOG0048">
    <property type="taxonomic scope" value="Eukaryota"/>
</dbReference>
<evidence type="ECO:0000259" key="3">
    <source>
        <dbReference type="PROSITE" id="PS51294"/>
    </source>
</evidence>
<protein>
    <submittedName>
        <fullName evidence="4">Uncharacterized protein</fullName>
    </submittedName>
</protein>
<keyword evidence="5" id="KW-1185">Reference proteome</keyword>
<organism evidence="4 5">
    <name type="scientific">Emiliania huxleyi (strain CCMP1516)</name>
    <dbReference type="NCBI Taxonomy" id="280463"/>
    <lineage>
        <taxon>Eukaryota</taxon>
        <taxon>Haptista</taxon>
        <taxon>Haptophyta</taxon>
        <taxon>Prymnesiophyceae</taxon>
        <taxon>Isochrysidales</taxon>
        <taxon>Noelaerhabdaceae</taxon>
        <taxon>Emiliania</taxon>
    </lineage>
</organism>
<dbReference type="AlphaFoldDB" id="A0A0D3I2U5"/>
<proteinExistence type="predicted"/>
<dbReference type="InterPro" id="IPR050560">
    <property type="entry name" value="MYB_TF"/>
</dbReference>
<evidence type="ECO:0000313" key="5">
    <source>
        <dbReference type="Proteomes" id="UP000013827"/>
    </source>
</evidence>
<feature type="region of interest" description="Disordered" evidence="1">
    <location>
        <begin position="222"/>
        <end position="289"/>
    </location>
</feature>
<feature type="compositionally biased region" description="Basic and acidic residues" evidence="1">
    <location>
        <begin position="267"/>
        <end position="277"/>
    </location>
</feature>
<dbReference type="SUPFAM" id="SSF46689">
    <property type="entry name" value="Homeodomain-like"/>
    <property type="match status" value="2"/>
</dbReference>
<dbReference type="OMA" id="HGNNWAE"/>
<dbReference type="GO" id="GO:0005634">
    <property type="term" value="C:nucleus"/>
    <property type="evidence" value="ECO:0007669"/>
    <property type="project" value="TreeGrafter"/>
</dbReference>
<feature type="domain" description="HTH myb-type" evidence="3">
    <location>
        <begin position="80"/>
        <end position="130"/>
    </location>
</feature>
<feature type="domain" description="HTH myb-type" evidence="3">
    <location>
        <begin position="359"/>
        <end position="413"/>
    </location>
</feature>
<dbReference type="Gene3D" id="1.10.10.60">
    <property type="entry name" value="Homeodomain-like"/>
    <property type="match status" value="3"/>
</dbReference>
<feature type="region of interest" description="Disordered" evidence="1">
    <location>
        <begin position="33"/>
        <end position="82"/>
    </location>
</feature>
<evidence type="ECO:0000259" key="2">
    <source>
        <dbReference type="PROSITE" id="PS50090"/>
    </source>
</evidence>
<dbReference type="EnsemblProtists" id="EOD05580">
    <property type="protein sequence ID" value="EOD05580"/>
    <property type="gene ID" value="EMIHUDRAFT_220003"/>
</dbReference>
<dbReference type="PaxDb" id="2903-EOD05580"/>
<dbReference type="GO" id="GO:0000981">
    <property type="term" value="F:DNA-binding transcription factor activity, RNA polymerase II-specific"/>
    <property type="evidence" value="ECO:0007669"/>
    <property type="project" value="TreeGrafter"/>
</dbReference>
<dbReference type="PROSITE" id="PS50090">
    <property type="entry name" value="MYB_LIKE"/>
    <property type="match status" value="3"/>
</dbReference>
<dbReference type="GO" id="GO:0000978">
    <property type="term" value="F:RNA polymerase II cis-regulatory region sequence-specific DNA binding"/>
    <property type="evidence" value="ECO:0007669"/>
    <property type="project" value="TreeGrafter"/>
</dbReference>
<dbReference type="Proteomes" id="UP000013827">
    <property type="component" value="Unassembled WGS sequence"/>
</dbReference>
<dbReference type="SMART" id="SM00717">
    <property type="entry name" value="SANT"/>
    <property type="match status" value="3"/>
</dbReference>
<dbReference type="HOGENOM" id="CLU_520187_0_0_1"/>
<name>A0A0D3I2U5_EMIH1</name>
<dbReference type="GeneID" id="17251718"/>
<feature type="compositionally biased region" description="Low complexity" evidence="1">
    <location>
        <begin position="243"/>
        <end position="258"/>
    </location>
</feature>
<feature type="domain" description="Myb-like" evidence="2">
    <location>
        <begin position="169"/>
        <end position="219"/>
    </location>
</feature>
<feature type="domain" description="Myb-like" evidence="2">
    <location>
        <begin position="359"/>
        <end position="409"/>
    </location>
</feature>
<feature type="domain" description="HTH myb-type" evidence="3">
    <location>
        <begin position="169"/>
        <end position="223"/>
    </location>
</feature>
<dbReference type="InterPro" id="IPR009057">
    <property type="entry name" value="Homeodomain-like_sf"/>
</dbReference>
<dbReference type="KEGG" id="ehx:EMIHUDRAFT_220003"/>
<dbReference type="PANTHER" id="PTHR45614">
    <property type="entry name" value="MYB PROTEIN-RELATED"/>
    <property type="match status" value="1"/>
</dbReference>
<evidence type="ECO:0000313" key="4">
    <source>
        <dbReference type="EnsemblProtists" id="EOD05580"/>
    </source>
</evidence>
<feature type="region of interest" description="Disordered" evidence="1">
    <location>
        <begin position="336"/>
        <end position="364"/>
    </location>
</feature>
<feature type="compositionally biased region" description="Polar residues" evidence="1">
    <location>
        <begin position="48"/>
        <end position="65"/>
    </location>
</feature>
<reference evidence="4" key="2">
    <citation type="submission" date="2024-10" db="UniProtKB">
        <authorList>
            <consortium name="EnsemblProtists"/>
        </authorList>
    </citation>
    <scope>IDENTIFICATION</scope>
</reference>
<dbReference type="CDD" id="cd00167">
    <property type="entry name" value="SANT"/>
    <property type="match status" value="3"/>
</dbReference>
<sequence length="524" mass="57870">MTGQQLPRPNMRVLDPLGQIHIGAADFEQLHELMQPDSPCDDAPRTPPSSGAATRDPASSPQKQKFSLLGMGEGQGTSARKAEWRSEEDVIILATFRCVGTQWGRIALQLPGRTADGVRNRWHRLQRRHSLGDSIEGRRNLDELLAACGIDKNWAPPPDPLDPTADGRRSDHTRTMWTSSEDAIICEGVRRHGFKWRQIAASLSGRTDSSVRNRWRRLGKDHAEAFATDGTDSASEREGFEISPGSPSSQASPSPGFGPVFGQQMSAEHDSLSRPRTSDAQAARGMGGAGFGMPMLQRLRQTAPFWSESDLAVSPTVVESMGELLYHLDPGPVSGPYVKHELGSEPANGEDEDEEGGSRSKRFRPTWTSEEDMFIVRYVEEHGRLWSKIAEKMEGRSHRAVRNRWLRMQKGQATRERRGPDNGYRCRRCGELKLGHICTKKTSAARRWNGYPGPAPIPSGLTPYAFGQPPAAAPPQGFAFGAPPIFGQPACFLHSFLMGWSSWRLLELAWFWGALLKIAFATAA</sequence>